<organism evidence="2 3">
    <name type="scientific">Apatococcus lobatus</name>
    <dbReference type="NCBI Taxonomy" id="904363"/>
    <lineage>
        <taxon>Eukaryota</taxon>
        <taxon>Viridiplantae</taxon>
        <taxon>Chlorophyta</taxon>
        <taxon>core chlorophytes</taxon>
        <taxon>Trebouxiophyceae</taxon>
        <taxon>Chlorellales</taxon>
        <taxon>Chlorellaceae</taxon>
        <taxon>Apatococcus</taxon>
    </lineage>
</organism>
<reference evidence="2 3" key="1">
    <citation type="journal article" date="2024" name="Nat. Commun.">
        <title>Phylogenomics reveals the evolutionary origins of lichenization in chlorophyte algae.</title>
        <authorList>
            <person name="Puginier C."/>
            <person name="Libourel C."/>
            <person name="Otte J."/>
            <person name="Skaloud P."/>
            <person name="Haon M."/>
            <person name="Grisel S."/>
            <person name="Petersen M."/>
            <person name="Berrin J.G."/>
            <person name="Delaux P.M."/>
            <person name="Dal Grande F."/>
            <person name="Keller J."/>
        </authorList>
    </citation>
    <scope>NUCLEOTIDE SEQUENCE [LARGE SCALE GENOMIC DNA]</scope>
    <source>
        <strain evidence="2 3">SAG 2145</strain>
    </source>
</reference>
<accession>A0AAW1QIY3</accession>
<sequence length="428" mass="45953">MVKAKAHKRRAAAYNRAHGAGASELPPPPSSKNDVPRSFQRMMAVKEALEPKPGMPKKRSRNKFLNQSSGVNGALERQARSRPSPQADVASGAMSAEAFHDPTLPGHISEGSDWSDSFQEAQAPIATSPPPAAGNEVGPHAAVSQGLLNVIHDAHPQQPPEAQHAASPQQPSKPVGMGNNKSKPQSTAEVLGGARGVSQRRKEFLKARRQKMKSRKNRKSALEEEVEAEAAVLGFPALEPGFGEQAQQPLKLKHIRQKSTPSAALHPAAANGGRHQKLFLQQLEHAQQQQQQSQKATASLQASSHRPATTSTPPAAIHPAVGHNGMKLKQKAKHKLTKPGGLQPPQRDTAGPSSSSEPQSKSRSLKDEQQLQQHRKLMSMEALRRREESRSAWVQAYRDAKQRGGVKRDAAGATSASLARMVAGGSHS</sequence>
<feature type="compositionally biased region" description="Basic residues" evidence="1">
    <location>
        <begin position="207"/>
        <end position="219"/>
    </location>
</feature>
<gene>
    <name evidence="2" type="ORF">WJX74_002823</name>
</gene>
<feature type="region of interest" description="Disordered" evidence="1">
    <location>
        <begin position="400"/>
        <end position="428"/>
    </location>
</feature>
<feature type="region of interest" description="Disordered" evidence="1">
    <location>
        <begin position="240"/>
        <end position="384"/>
    </location>
</feature>
<evidence type="ECO:0000313" key="3">
    <source>
        <dbReference type="Proteomes" id="UP001438707"/>
    </source>
</evidence>
<evidence type="ECO:0000256" key="1">
    <source>
        <dbReference type="SAM" id="MobiDB-lite"/>
    </source>
</evidence>
<feature type="compositionally biased region" description="Basic residues" evidence="1">
    <location>
        <begin position="1"/>
        <end position="11"/>
    </location>
</feature>
<comment type="caution">
    <text evidence="2">The sequence shown here is derived from an EMBL/GenBank/DDBJ whole genome shotgun (WGS) entry which is preliminary data.</text>
</comment>
<feature type="compositionally biased region" description="Low complexity" evidence="1">
    <location>
        <begin position="353"/>
        <end position="362"/>
    </location>
</feature>
<feature type="compositionally biased region" description="Polar residues" evidence="1">
    <location>
        <begin position="179"/>
        <end position="188"/>
    </location>
</feature>
<feature type="compositionally biased region" description="Low complexity" evidence="1">
    <location>
        <begin position="278"/>
        <end position="304"/>
    </location>
</feature>
<dbReference type="Proteomes" id="UP001438707">
    <property type="component" value="Unassembled WGS sequence"/>
</dbReference>
<feature type="compositionally biased region" description="Basic residues" evidence="1">
    <location>
        <begin position="326"/>
        <end position="337"/>
    </location>
</feature>
<feature type="compositionally biased region" description="Basic and acidic residues" evidence="1">
    <location>
        <begin position="400"/>
        <end position="410"/>
    </location>
</feature>
<keyword evidence="3" id="KW-1185">Reference proteome</keyword>
<name>A0AAW1QIY3_9CHLO</name>
<dbReference type="EMBL" id="JALJOS010000039">
    <property type="protein sequence ID" value="KAK9821255.1"/>
    <property type="molecule type" value="Genomic_DNA"/>
</dbReference>
<dbReference type="AlphaFoldDB" id="A0AAW1QIY3"/>
<protein>
    <submittedName>
        <fullName evidence="2">Uncharacterized protein</fullName>
    </submittedName>
</protein>
<feature type="compositionally biased region" description="Low complexity" evidence="1">
    <location>
        <begin position="12"/>
        <end position="22"/>
    </location>
</feature>
<evidence type="ECO:0000313" key="2">
    <source>
        <dbReference type="EMBL" id="KAK9821255.1"/>
    </source>
</evidence>
<proteinExistence type="predicted"/>
<feature type="region of interest" description="Disordered" evidence="1">
    <location>
        <begin position="1"/>
        <end position="227"/>
    </location>
</feature>